<organism evidence="1 2">
    <name type="scientific">Pseudoloma neurophilia</name>
    <dbReference type="NCBI Taxonomy" id="146866"/>
    <lineage>
        <taxon>Eukaryota</taxon>
        <taxon>Fungi</taxon>
        <taxon>Fungi incertae sedis</taxon>
        <taxon>Microsporidia</taxon>
        <taxon>Pseudoloma</taxon>
    </lineage>
</organism>
<protein>
    <submittedName>
        <fullName evidence="1">Uncharacterized protein</fullName>
    </submittedName>
</protein>
<reference evidence="1 2" key="1">
    <citation type="submission" date="2015-07" db="EMBL/GenBank/DDBJ databases">
        <title>The genome of Pseudoloma neurophilia, a relevant intracellular parasite of the zebrafish.</title>
        <authorList>
            <person name="Ndikumana S."/>
            <person name="Pelin A."/>
            <person name="Sanders J."/>
            <person name="Corradi N."/>
        </authorList>
    </citation>
    <scope>NUCLEOTIDE SEQUENCE [LARGE SCALE GENOMIC DNA]</scope>
    <source>
        <strain evidence="1 2">MK1</strain>
    </source>
</reference>
<dbReference type="EMBL" id="LGUB01000673">
    <property type="protein sequence ID" value="KRH92797.1"/>
    <property type="molecule type" value="Genomic_DNA"/>
</dbReference>
<dbReference type="Proteomes" id="UP000051530">
    <property type="component" value="Unassembled WGS sequence"/>
</dbReference>
<dbReference type="AlphaFoldDB" id="A0A0R0LTL2"/>
<gene>
    <name evidence="1" type="ORF">M153_27100001030</name>
</gene>
<dbReference type="VEuPathDB" id="MicrosporidiaDB:M153_27100001030"/>
<name>A0A0R0LTL2_9MICR</name>
<evidence type="ECO:0000313" key="1">
    <source>
        <dbReference type="EMBL" id="KRH92797.1"/>
    </source>
</evidence>
<proteinExistence type="predicted"/>
<keyword evidence="2" id="KW-1185">Reference proteome</keyword>
<sequence length="124" mass="14471">MNIFFNLVFPRNDEIAKLISFFEDCEDVSQIQWLVRNNLKKDSVLCLSCGVAMAMKKTKDTKIGFNWHCLNFLYLKYRKASYLKVFFFESFKCVRSTLTAKIHLSQDVKVEKVAILSILSKNTI</sequence>
<dbReference type="OrthoDB" id="424490at2759"/>
<comment type="caution">
    <text evidence="1">The sequence shown here is derived from an EMBL/GenBank/DDBJ whole genome shotgun (WGS) entry which is preliminary data.</text>
</comment>
<evidence type="ECO:0000313" key="2">
    <source>
        <dbReference type="Proteomes" id="UP000051530"/>
    </source>
</evidence>
<accession>A0A0R0LTL2</accession>